<dbReference type="NCBIfam" id="TIGR00247">
    <property type="entry name" value="endolytic transglycosylase MltG"/>
    <property type="match status" value="1"/>
</dbReference>
<dbReference type="GO" id="GO:0071555">
    <property type="term" value="P:cell wall organization"/>
    <property type="evidence" value="ECO:0007669"/>
    <property type="project" value="UniProtKB-KW"/>
</dbReference>
<name>X1G0M9_9ZZZZ</name>
<evidence type="ECO:0000256" key="3">
    <source>
        <dbReference type="ARBA" id="ARBA00022989"/>
    </source>
</evidence>
<evidence type="ECO:0000256" key="6">
    <source>
        <dbReference type="ARBA" id="ARBA00023316"/>
    </source>
</evidence>
<evidence type="ECO:0000256" key="1">
    <source>
        <dbReference type="ARBA" id="ARBA00022475"/>
    </source>
</evidence>
<keyword evidence="6" id="KW-0961">Cell wall biogenesis/degradation</keyword>
<keyword evidence="1" id="KW-1003">Cell membrane</keyword>
<dbReference type="AlphaFoldDB" id="X1G0M9"/>
<organism evidence="7">
    <name type="scientific">marine sediment metagenome</name>
    <dbReference type="NCBI Taxonomy" id="412755"/>
    <lineage>
        <taxon>unclassified sequences</taxon>
        <taxon>metagenomes</taxon>
        <taxon>ecological metagenomes</taxon>
    </lineage>
</organism>
<gene>
    <name evidence="7" type="ORF">S03H2_22616</name>
</gene>
<comment type="caution">
    <text evidence="7">The sequence shown here is derived from an EMBL/GenBank/DDBJ whole genome shotgun (WGS) entry which is preliminary data.</text>
</comment>
<evidence type="ECO:0000256" key="2">
    <source>
        <dbReference type="ARBA" id="ARBA00022692"/>
    </source>
</evidence>
<dbReference type="GO" id="GO:0016829">
    <property type="term" value="F:lyase activity"/>
    <property type="evidence" value="ECO:0007669"/>
    <property type="project" value="UniProtKB-KW"/>
</dbReference>
<keyword evidence="5" id="KW-0456">Lyase</keyword>
<dbReference type="PANTHER" id="PTHR30518">
    <property type="entry name" value="ENDOLYTIC MUREIN TRANSGLYCOSYLASE"/>
    <property type="match status" value="1"/>
</dbReference>
<reference evidence="7" key="1">
    <citation type="journal article" date="2014" name="Front. Microbiol.">
        <title>High frequency of phylogenetically diverse reductive dehalogenase-homologous genes in deep subseafloor sedimentary metagenomes.</title>
        <authorList>
            <person name="Kawai M."/>
            <person name="Futagami T."/>
            <person name="Toyoda A."/>
            <person name="Takaki Y."/>
            <person name="Nishi S."/>
            <person name="Hori S."/>
            <person name="Arai W."/>
            <person name="Tsubouchi T."/>
            <person name="Morono Y."/>
            <person name="Uchiyama I."/>
            <person name="Ito T."/>
            <person name="Fujiyama A."/>
            <person name="Inagaki F."/>
            <person name="Takami H."/>
        </authorList>
    </citation>
    <scope>NUCLEOTIDE SEQUENCE</scope>
    <source>
        <strain evidence="7">Expedition CK06-06</strain>
    </source>
</reference>
<dbReference type="Pfam" id="PF02618">
    <property type="entry name" value="YceG"/>
    <property type="match status" value="1"/>
</dbReference>
<dbReference type="EMBL" id="BARU01012206">
    <property type="protein sequence ID" value="GAH38365.1"/>
    <property type="molecule type" value="Genomic_DNA"/>
</dbReference>
<feature type="non-terminal residue" evidence="7">
    <location>
        <position position="204"/>
    </location>
</feature>
<keyword evidence="2" id="KW-0812">Transmembrane</keyword>
<dbReference type="InterPro" id="IPR003770">
    <property type="entry name" value="MLTG-like"/>
</dbReference>
<evidence type="ECO:0000256" key="4">
    <source>
        <dbReference type="ARBA" id="ARBA00023136"/>
    </source>
</evidence>
<accession>X1G0M9</accession>
<protein>
    <submittedName>
        <fullName evidence="7">Uncharacterized protein</fullName>
    </submittedName>
</protein>
<sequence>MATEVESIISETFATNPQSSFDSDKFLNLITTTAPDTTVDLPIPVGKPLEGYLFPDTYRFPSDATAEYVLHAILENFRTKVYEPHMQEIEQSPYTLYEIVTLASILERETKHSEDRPVVADVLLKRLDNGWALQTDATTLYYFGDWTHDITAADLEIDSPYNTRKYTGITPTPIANPGEETVRAVLFPQSNEYWYYISDADGNL</sequence>
<evidence type="ECO:0000256" key="5">
    <source>
        <dbReference type="ARBA" id="ARBA00023239"/>
    </source>
</evidence>
<dbReference type="PANTHER" id="PTHR30518:SF2">
    <property type="entry name" value="ENDOLYTIC MUREIN TRANSGLYCOSYLASE"/>
    <property type="match status" value="1"/>
</dbReference>
<keyword evidence="3" id="KW-1133">Transmembrane helix</keyword>
<evidence type="ECO:0000313" key="7">
    <source>
        <dbReference type="EMBL" id="GAH38365.1"/>
    </source>
</evidence>
<keyword evidence="4" id="KW-0472">Membrane</keyword>
<proteinExistence type="predicted"/>